<feature type="region of interest" description="Disordered" evidence="4">
    <location>
        <begin position="1"/>
        <end position="21"/>
    </location>
</feature>
<evidence type="ECO:0000313" key="7">
    <source>
        <dbReference type="Proteomes" id="UP000516013"/>
    </source>
</evidence>
<dbReference type="SMART" id="SM00327">
    <property type="entry name" value="VWA"/>
    <property type="match status" value="1"/>
</dbReference>
<dbReference type="RefSeq" id="WP_187705910.1">
    <property type="nucleotide sequence ID" value="NZ_CP060822.1"/>
</dbReference>
<name>A0A7H0EZN9_9CYAN</name>
<dbReference type="GO" id="GO:0005737">
    <property type="term" value="C:cytoplasm"/>
    <property type="evidence" value="ECO:0007669"/>
    <property type="project" value="TreeGrafter"/>
</dbReference>
<sequence length="247" mass="27929">MSQDPFKSSLDHIKTRDKQSLTREPRTYDQLIAKYAKPIRIMGLVDATGSMKPVWDKTLESIQELIRRILEAGRMELSWVAYRDYCDHHRIIEQSDWSSSVEYFKTFMDKISCNGGGDFPEAVEKALEVAIEEFDVSRVILIGDAPPHEDKDYRGQAIELGKLNRPVFSFVVGNHPDTQRTFGEISQLSSGVCFNLENHEDIVDLIAVTVIDQIGGQKSLGKYLNSYGSSLSPSVKKFIQQLPPSKN</sequence>
<organism evidence="6 7">
    <name type="scientific">Cylindrospermopsis curvispora GIHE-G1</name>
    <dbReference type="NCBI Taxonomy" id="2666332"/>
    <lineage>
        <taxon>Bacteria</taxon>
        <taxon>Bacillati</taxon>
        <taxon>Cyanobacteriota</taxon>
        <taxon>Cyanophyceae</taxon>
        <taxon>Nostocales</taxon>
        <taxon>Aphanizomenonaceae</taxon>
        <taxon>Cylindrospermopsis</taxon>
    </lineage>
</organism>
<evidence type="ECO:0000259" key="5">
    <source>
        <dbReference type="SMART" id="SM00327"/>
    </source>
</evidence>
<evidence type="ECO:0000256" key="3">
    <source>
        <dbReference type="ARBA" id="ARBA00022729"/>
    </source>
</evidence>
<protein>
    <submittedName>
        <fullName evidence="6">VWA domain-containing protein</fullName>
    </submittedName>
</protein>
<feature type="domain" description="VWFA" evidence="5">
    <location>
        <begin position="38"/>
        <end position="207"/>
    </location>
</feature>
<gene>
    <name evidence="6" type="ORF">IAR63_15670</name>
</gene>
<dbReference type="Proteomes" id="UP000516013">
    <property type="component" value="Chromosome"/>
</dbReference>
<dbReference type="Pfam" id="PF25106">
    <property type="entry name" value="VWA_4"/>
    <property type="match status" value="1"/>
</dbReference>
<dbReference type="InterPro" id="IPR052969">
    <property type="entry name" value="Thr-specific_kinase-like"/>
</dbReference>
<dbReference type="EMBL" id="CP060822">
    <property type="protein sequence ID" value="QNP29255.1"/>
    <property type="molecule type" value="Genomic_DNA"/>
</dbReference>
<evidence type="ECO:0000256" key="2">
    <source>
        <dbReference type="ARBA" id="ARBA00022525"/>
    </source>
</evidence>
<keyword evidence="3" id="KW-0732">Signal</keyword>
<dbReference type="KEGG" id="ccur:IAR63_15670"/>
<accession>A0A7H0EZN9</accession>
<evidence type="ECO:0000313" key="6">
    <source>
        <dbReference type="EMBL" id="QNP29255.1"/>
    </source>
</evidence>
<dbReference type="AlphaFoldDB" id="A0A7H0EZN9"/>
<feature type="compositionally biased region" description="Basic and acidic residues" evidence="4">
    <location>
        <begin position="9"/>
        <end position="21"/>
    </location>
</feature>
<dbReference type="InterPro" id="IPR036465">
    <property type="entry name" value="vWFA_dom_sf"/>
</dbReference>
<dbReference type="InterPro" id="IPR056861">
    <property type="entry name" value="HMCN1-like_VWA"/>
</dbReference>
<evidence type="ECO:0000256" key="1">
    <source>
        <dbReference type="ARBA" id="ARBA00004613"/>
    </source>
</evidence>
<dbReference type="GO" id="GO:0004674">
    <property type="term" value="F:protein serine/threonine kinase activity"/>
    <property type="evidence" value="ECO:0007669"/>
    <property type="project" value="TreeGrafter"/>
</dbReference>
<dbReference type="PANTHER" id="PTHR47763">
    <property type="entry name" value="ALPHA-PROTEIN KINASE VWKA"/>
    <property type="match status" value="1"/>
</dbReference>
<comment type="subcellular location">
    <subcellularLocation>
        <location evidence="1">Secreted</location>
    </subcellularLocation>
</comment>
<dbReference type="InterPro" id="IPR002035">
    <property type="entry name" value="VWF_A"/>
</dbReference>
<dbReference type="PANTHER" id="PTHR47763:SF1">
    <property type="entry name" value="DUF659 DOMAIN-CONTAINING PROTEIN"/>
    <property type="match status" value="1"/>
</dbReference>
<evidence type="ECO:0000256" key="4">
    <source>
        <dbReference type="SAM" id="MobiDB-lite"/>
    </source>
</evidence>
<keyword evidence="7" id="KW-1185">Reference proteome</keyword>
<reference evidence="6 7" key="1">
    <citation type="submission" date="2020-08" db="EMBL/GenBank/DDBJ databases">
        <title>Complete genome sequence of Raphidiopsis curvispora isolated from drinking water reservoir in South Korea.</title>
        <authorList>
            <person name="Jeong J."/>
        </authorList>
    </citation>
    <scope>NUCLEOTIDE SEQUENCE [LARGE SCALE GENOMIC DNA]</scope>
    <source>
        <strain evidence="6 7">GIHE-G1</strain>
    </source>
</reference>
<dbReference type="SUPFAM" id="SSF53300">
    <property type="entry name" value="vWA-like"/>
    <property type="match status" value="1"/>
</dbReference>
<dbReference type="CDD" id="cd00198">
    <property type="entry name" value="vWFA"/>
    <property type="match status" value="1"/>
</dbReference>
<keyword evidence="2" id="KW-0964">Secreted</keyword>
<proteinExistence type="predicted"/>
<dbReference type="Gene3D" id="3.40.50.410">
    <property type="entry name" value="von Willebrand factor, type A domain"/>
    <property type="match status" value="1"/>
</dbReference>